<dbReference type="PANTHER" id="PTHR43096:SF52">
    <property type="entry name" value="DNAJ HOMOLOG 1, MITOCHONDRIAL-RELATED"/>
    <property type="match status" value="1"/>
</dbReference>
<feature type="domain" description="J" evidence="4">
    <location>
        <begin position="5"/>
        <end position="69"/>
    </location>
</feature>
<dbReference type="Pfam" id="PF01556">
    <property type="entry name" value="DnaJ_C"/>
    <property type="match status" value="1"/>
</dbReference>
<dbReference type="InterPro" id="IPR002939">
    <property type="entry name" value="DnaJ_C"/>
</dbReference>
<proteinExistence type="predicted"/>
<evidence type="ECO:0000256" key="1">
    <source>
        <dbReference type="ARBA" id="ARBA00022490"/>
    </source>
</evidence>
<dbReference type="InterPro" id="IPR008971">
    <property type="entry name" value="HSP40/DnaJ_pept-bd"/>
</dbReference>
<dbReference type="Proteomes" id="UP000191094">
    <property type="component" value="Unassembled WGS sequence"/>
</dbReference>
<dbReference type="STRING" id="90241.B0682_01735"/>
<dbReference type="SUPFAM" id="SSF46565">
    <property type="entry name" value="Chaperone J-domain"/>
    <property type="match status" value="1"/>
</dbReference>
<dbReference type="Pfam" id="PF00226">
    <property type="entry name" value="DnaJ"/>
    <property type="match status" value="1"/>
</dbReference>
<dbReference type="AlphaFoldDB" id="A0A1T0CJN1"/>
<dbReference type="SUPFAM" id="SSF49493">
    <property type="entry name" value="HSP40/DnaJ peptide-binding domain"/>
    <property type="match status" value="2"/>
</dbReference>
<comment type="caution">
    <text evidence="5">The sequence shown here is derived from an EMBL/GenBank/DDBJ whole genome shotgun (WGS) entry which is preliminary data.</text>
</comment>
<dbReference type="InterPro" id="IPR036869">
    <property type="entry name" value="J_dom_sf"/>
</dbReference>
<reference evidence="5 6" key="1">
    <citation type="submission" date="2017-02" db="EMBL/GenBank/DDBJ databases">
        <title>Draft genome sequence of Moraxella lincolnii CCUG 9405T type strain.</title>
        <authorList>
            <person name="Salva-Serra F."/>
            <person name="Engstrom-Jakobsson H."/>
            <person name="Thorell K."/>
            <person name="Jaen-Luchoro D."/>
            <person name="Gonzales-Siles L."/>
            <person name="Karlsson R."/>
            <person name="Yazdan S."/>
            <person name="Boulund F."/>
            <person name="Johnning A."/>
            <person name="Engstrand L."/>
            <person name="Kristiansson E."/>
            <person name="Moore E."/>
        </authorList>
    </citation>
    <scope>NUCLEOTIDE SEQUENCE [LARGE SCALE GENOMIC DNA]</scope>
    <source>
        <strain evidence="5 6">CCUG 9405</strain>
    </source>
</reference>
<dbReference type="PANTHER" id="PTHR43096">
    <property type="entry name" value="DNAJ HOMOLOG 1, MITOCHONDRIAL-RELATED"/>
    <property type="match status" value="1"/>
</dbReference>
<dbReference type="GO" id="GO:0003677">
    <property type="term" value="F:DNA binding"/>
    <property type="evidence" value="ECO:0007669"/>
    <property type="project" value="UniProtKB-KW"/>
</dbReference>
<dbReference type="CDD" id="cd06257">
    <property type="entry name" value="DnaJ"/>
    <property type="match status" value="1"/>
</dbReference>
<dbReference type="CDD" id="cd10747">
    <property type="entry name" value="DnaJ_C"/>
    <property type="match status" value="1"/>
</dbReference>
<evidence type="ECO:0000256" key="3">
    <source>
        <dbReference type="ARBA" id="ARBA00023186"/>
    </source>
</evidence>
<gene>
    <name evidence="5" type="ORF">B0682_01735</name>
</gene>
<dbReference type="EMBL" id="MUYT01000002">
    <property type="protein sequence ID" value="OOS22535.1"/>
    <property type="molecule type" value="Genomic_DNA"/>
</dbReference>
<dbReference type="OrthoDB" id="9779889at2"/>
<keyword evidence="3" id="KW-0143">Chaperone</keyword>
<dbReference type="PROSITE" id="PS50076">
    <property type="entry name" value="DNAJ_2"/>
    <property type="match status" value="1"/>
</dbReference>
<protein>
    <submittedName>
        <fullName evidence="5">DNA-binding protein</fullName>
    </submittedName>
</protein>
<dbReference type="SMART" id="SM00271">
    <property type="entry name" value="DnaJ"/>
    <property type="match status" value="1"/>
</dbReference>
<keyword evidence="2 5" id="KW-0238">DNA-binding</keyword>
<organism evidence="5 6">
    <name type="scientific">Lwoffella lincolnii</name>
    <dbReference type="NCBI Taxonomy" id="90241"/>
    <lineage>
        <taxon>Bacteria</taxon>
        <taxon>Pseudomonadati</taxon>
        <taxon>Pseudomonadota</taxon>
        <taxon>Gammaproteobacteria</taxon>
        <taxon>Moraxellales</taxon>
        <taxon>Moraxellaceae</taxon>
        <taxon>Lwoffella</taxon>
    </lineage>
</organism>
<dbReference type="Gene3D" id="1.10.287.110">
    <property type="entry name" value="DnaJ domain"/>
    <property type="match status" value="1"/>
</dbReference>
<dbReference type="Gene3D" id="2.60.260.20">
    <property type="entry name" value="Urease metallochaperone UreE, N-terminal domain"/>
    <property type="match status" value="2"/>
</dbReference>
<dbReference type="InterPro" id="IPR001623">
    <property type="entry name" value="DnaJ_domain"/>
</dbReference>
<dbReference type="PRINTS" id="PR00625">
    <property type="entry name" value="JDOMAIN"/>
</dbReference>
<name>A0A1T0CJN1_9GAMM</name>
<dbReference type="FunFam" id="2.60.260.20:FF:000008">
    <property type="entry name" value="Curved DNA-binding protein"/>
    <property type="match status" value="1"/>
</dbReference>
<evidence type="ECO:0000313" key="6">
    <source>
        <dbReference type="Proteomes" id="UP000191094"/>
    </source>
</evidence>
<dbReference type="GO" id="GO:0051082">
    <property type="term" value="F:unfolded protein binding"/>
    <property type="evidence" value="ECO:0007669"/>
    <property type="project" value="InterPro"/>
</dbReference>
<sequence length="342" mass="36599">MSDKTHYDSLGVSKNATEADIKKAYRKLVRQYHPDVSDAPDADEKIAEINNAYETLKDKDKRAEYDAMLSNPFARAGGFGGTKSGGFGFGGRTQGSGFKWEDLKDQFGENSPFTSGSFRFDDILSAFGSGRRKSSQSGSAGSRANGFNFDAGFDPAGSYGFGDSGQDQHAEIEVELASVYTGDDYHVRLSVPTRGADGHIQNQDKTLKIKIPKGITEGKQIRLTGQGAVSLSGGSNGDLLLKVKIKQADGIRIDGADVYQTINVTPWQVALGEHITVQTPAGSFGVTIPAGSQSGSNLRLKGKGIPANDVGDLYLTLNITAPTIDNDAQRQAYEQLKAVYSH</sequence>
<evidence type="ECO:0000256" key="2">
    <source>
        <dbReference type="ARBA" id="ARBA00023125"/>
    </source>
</evidence>
<dbReference type="GO" id="GO:0005737">
    <property type="term" value="C:cytoplasm"/>
    <property type="evidence" value="ECO:0007669"/>
    <property type="project" value="TreeGrafter"/>
</dbReference>
<dbReference type="GO" id="GO:0042026">
    <property type="term" value="P:protein refolding"/>
    <property type="evidence" value="ECO:0007669"/>
    <property type="project" value="TreeGrafter"/>
</dbReference>
<keyword evidence="1" id="KW-0963">Cytoplasm</keyword>
<evidence type="ECO:0000313" key="5">
    <source>
        <dbReference type="EMBL" id="OOS22535.1"/>
    </source>
</evidence>
<keyword evidence="6" id="KW-1185">Reference proteome</keyword>
<evidence type="ECO:0000259" key="4">
    <source>
        <dbReference type="PROSITE" id="PS50076"/>
    </source>
</evidence>
<dbReference type="RefSeq" id="WP_078306386.1">
    <property type="nucleotide sequence ID" value="NZ_CP147511.1"/>
</dbReference>
<accession>A0A1T0CJN1</accession>